<name>A0A1F5N7K3_9BACT</name>
<gene>
    <name evidence="1" type="ORF">A2717_03120</name>
</gene>
<dbReference type="PANTHER" id="PTHR47618:SF1">
    <property type="entry name" value="BIFUNCTIONAL OLIGORIBONUCLEASE AND PAP PHOSPHATASE NRNA"/>
    <property type="match status" value="1"/>
</dbReference>
<dbReference type="STRING" id="1817821.A2717_03120"/>
<reference evidence="1 2" key="1">
    <citation type="journal article" date="2016" name="Nat. Commun.">
        <title>Thousands of microbial genomes shed light on interconnected biogeochemical processes in an aquifer system.</title>
        <authorList>
            <person name="Anantharaman K."/>
            <person name="Brown C.T."/>
            <person name="Hug L.A."/>
            <person name="Sharon I."/>
            <person name="Castelle C.J."/>
            <person name="Probst A.J."/>
            <person name="Thomas B.C."/>
            <person name="Singh A."/>
            <person name="Wilkins M.J."/>
            <person name="Karaoz U."/>
            <person name="Brodie E.L."/>
            <person name="Williams K.H."/>
            <person name="Hubbard S.S."/>
            <person name="Banfield J.F."/>
        </authorList>
    </citation>
    <scope>NUCLEOTIDE SEQUENCE [LARGE SCALE GENOMIC DNA]</scope>
</reference>
<dbReference type="EMBL" id="MFEH01000007">
    <property type="protein sequence ID" value="OGE73578.1"/>
    <property type="molecule type" value="Genomic_DNA"/>
</dbReference>
<dbReference type="AlphaFoldDB" id="A0A1F5N7K3"/>
<dbReference type="Proteomes" id="UP000177610">
    <property type="component" value="Unassembled WGS sequence"/>
</dbReference>
<dbReference type="InterPro" id="IPR051319">
    <property type="entry name" value="Oligoribo/pAp-PDE_c-di-AMP_PDE"/>
</dbReference>
<protein>
    <recommendedName>
        <fullName evidence="3">DHHA1 domain-containing protein</fullName>
    </recommendedName>
</protein>
<dbReference type="SUPFAM" id="SSF64182">
    <property type="entry name" value="DHH phosphoesterases"/>
    <property type="match status" value="1"/>
</dbReference>
<evidence type="ECO:0000313" key="1">
    <source>
        <dbReference type="EMBL" id="OGE73578.1"/>
    </source>
</evidence>
<organism evidence="1 2">
    <name type="scientific">Candidatus Doudnabacteria bacterium RIFCSPHIGHO2_01_FULL_41_86</name>
    <dbReference type="NCBI Taxonomy" id="1817821"/>
    <lineage>
        <taxon>Bacteria</taxon>
        <taxon>Candidatus Doudnaibacteriota</taxon>
    </lineage>
</organism>
<dbReference type="Gene3D" id="3.10.310.30">
    <property type="match status" value="1"/>
</dbReference>
<dbReference type="InterPro" id="IPR038763">
    <property type="entry name" value="DHH_sf"/>
</dbReference>
<dbReference type="Gene3D" id="3.90.1640.10">
    <property type="entry name" value="inorganic pyrophosphatase (n-terminal core)"/>
    <property type="match status" value="2"/>
</dbReference>
<sequence>MEPLQQIISKISSSQSILVIGNGSNGDSLAAALALRSFLKKLEKDSVLLIPYSVTDRFHFLPEIAEVVSEIDLTKSFVIDVSTKKSQVAELSYKKESDKLSIFLKPQKGEFTPTDVTFRSSNFPYDLVVLIGIPSLDSLGEFYGKHAELFFDVPVVNIDFRGNNENYGQFNLVQLNSTSCSEIVLDLINKFEATLIDETIATQLLAGIIAETNSFQHVRTTPQTFMKASQLISLGAKQQEIISHLYKTKSLGFLKLWGRVLARLKQETELGLAYSTLMKTDIVKSEADEKDVELIIKEMASQLGFAKLFMFLSETEENTVNVYFHSSLALNFQSLFGAYQPQSIGPQSVKFTIRSSLVDAEKQVIDSLKSEINRLKPVL</sequence>
<evidence type="ECO:0000313" key="2">
    <source>
        <dbReference type="Proteomes" id="UP000177610"/>
    </source>
</evidence>
<evidence type="ECO:0008006" key="3">
    <source>
        <dbReference type="Google" id="ProtNLM"/>
    </source>
</evidence>
<comment type="caution">
    <text evidence="1">The sequence shown here is derived from an EMBL/GenBank/DDBJ whole genome shotgun (WGS) entry which is preliminary data.</text>
</comment>
<accession>A0A1F5N7K3</accession>
<dbReference type="PANTHER" id="PTHR47618">
    <property type="entry name" value="BIFUNCTIONAL OLIGORIBONUCLEASE AND PAP PHOSPHATASE NRNA"/>
    <property type="match status" value="1"/>
</dbReference>
<proteinExistence type="predicted"/>